<dbReference type="Proteomes" id="UP000238350">
    <property type="component" value="Unassembled WGS sequence"/>
</dbReference>
<name>A0A2T0FHS6_9ASCO</name>
<feature type="region of interest" description="Disordered" evidence="10">
    <location>
        <begin position="176"/>
        <end position="442"/>
    </location>
</feature>
<evidence type="ECO:0000256" key="5">
    <source>
        <dbReference type="ARBA" id="ARBA00022816"/>
    </source>
</evidence>
<evidence type="ECO:0000259" key="11">
    <source>
        <dbReference type="PROSITE" id="PS51434"/>
    </source>
</evidence>
<accession>A0A2T0FHS6</accession>
<feature type="compositionally biased region" description="Low complexity" evidence="10">
    <location>
        <begin position="766"/>
        <end position="780"/>
    </location>
</feature>
<organism evidence="12 13">
    <name type="scientific">Wickerhamiella sorbophila</name>
    <dbReference type="NCBI Taxonomy" id="45607"/>
    <lineage>
        <taxon>Eukaryota</taxon>
        <taxon>Fungi</taxon>
        <taxon>Dikarya</taxon>
        <taxon>Ascomycota</taxon>
        <taxon>Saccharomycotina</taxon>
        <taxon>Dipodascomycetes</taxon>
        <taxon>Dipodascales</taxon>
        <taxon>Trichomonascaceae</taxon>
        <taxon>Wickerhamiella</taxon>
    </lineage>
</organism>
<evidence type="ECO:0000256" key="7">
    <source>
        <dbReference type="ARBA" id="ARBA00023010"/>
    </source>
</evidence>
<protein>
    <recommendedName>
        <fullName evidence="11">Peptidase S59 domain-containing protein</fullName>
    </recommendedName>
</protein>
<feature type="compositionally biased region" description="Low complexity" evidence="10">
    <location>
        <begin position="393"/>
        <end position="402"/>
    </location>
</feature>
<dbReference type="InterPro" id="IPR036903">
    <property type="entry name" value="Nup98_auto-Pept-S59_dom_sf"/>
</dbReference>
<keyword evidence="9" id="KW-0539">Nucleus</keyword>
<feature type="compositionally biased region" description="Polar residues" evidence="10">
    <location>
        <begin position="333"/>
        <end position="355"/>
    </location>
</feature>
<evidence type="ECO:0000256" key="4">
    <source>
        <dbReference type="ARBA" id="ARBA00022448"/>
    </source>
</evidence>
<comment type="caution">
    <text evidence="12">The sequence shown here is derived from an EMBL/GenBank/DDBJ whole genome shotgun (WGS) entry which is preliminary data.</text>
</comment>
<dbReference type="AlphaFoldDB" id="A0A2T0FHS6"/>
<feature type="region of interest" description="Disordered" evidence="10">
    <location>
        <begin position="1"/>
        <end position="147"/>
    </location>
</feature>
<feature type="compositionally biased region" description="Polar residues" evidence="10">
    <location>
        <begin position="48"/>
        <end position="65"/>
    </location>
</feature>
<keyword evidence="13" id="KW-1185">Reference proteome</keyword>
<dbReference type="InterPro" id="IPR007230">
    <property type="entry name" value="Nup98_auto-Pept-S59_dom"/>
</dbReference>
<dbReference type="SUPFAM" id="SSF82215">
    <property type="entry name" value="C-terminal autoproteolytic domain of nucleoporin nup98"/>
    <property type="match status" value="1"/>
</dbReference>
<dbReference type="PROSITE" id="PS51434">
    <property type="entry name" value="NUP_C"/>
    <property type="match status" value="1"/>
</dbReference>
<reference evidence="12 13" key="1">
    <citation type="submission" date="2017-04" db="EMBL/GenBank/DDBJ databases">
        <title>Genome sequencing of [Candida] sorbophila.</title>
        <authorList>
            <person name="Ahn J.O."/>
        </authorList>
    </citation>
    <scope>NUCLEOTIDE SEQUENCE [LARGE SCALE GENOMIC DNA]</scope>
    <source>
        <strain evidence="12 13">DS02</strain>
    </source>
</reference>
<dbReference type="GO" id="GO:0017056">
    <property type="term" value="F:structural constituent of nuclear pore"/>
    <property type="evidence" value="ECO:0007669"/>
    <property type="project" value="InterPro"/>
</dbReference>
<evidence type="ECO:0000256" key="1">
    <source>
        <dbReference type="ARBA" id="ARBA00004567"/>
    </source>
</evidence>
<evidence type="ECO:0000313" key="13">
    <source>
        <dbReference type="Proteomes" id="UP000238350"/>
    </source>
</evidence>
<keyword evidence="6" id="KW-0653">Protein transport</keyword>
<dbReference type="EMBL" id="NDIQ01000021">
    <property type="protein sequence ID" value="PRT54553.1"/>
    <property type="molecule type" value="Genomic_DNA"/>
</dbReference>
<dbReference type="GeneID" id="36515921"/>
<dbReference type="RefSeq" id="XP_024664498.1">
    <property type="nucleotide sequence ID" value="XM_024808730.1"/>
</dbReference>
<dbReference type="GO" id="GO:0000973">
    <property type="term" value="P:post-transcriptional tethering of RNA polymerase II gene DNA at nuclear periphery"/>
    <property type="evidence" value="ECO:0007669"/>
    <property type="project" value="TreeGrafter"/>
</dbReference>
<evidence type="ECO:0000256" key="3">
    <source>
        <dbReference type="ARBA" id="ARBA00008926"/>
    </source>
</evidence>
<dbReference type="GO" id="GO:0031965">
    <property type="term" value="C:nuclear membrane"/>
    <property type="evidence" value="ECO:0007669"/>
    <property type="project" value="UniProtKB-SubCell"/>
</dbReference>
<dbReference type="GO" id="GO:0051028">
    <property type="term" value="P:mRNA transport"/>
    <property type="evidence" value="ECO:0007669"/>
    <property type="project" value="UniProtKB-KW"/>
</dbReference>
<keyword evidence="7" id="KW-0811">Translocation</keyword>
<dbReference type="Pfam" id="PF13634">
    <property type="entry name" value="Nucleoporin_FG"/>
    <property type="match status" value="5"/>
</dbReference>
<evidence type="ECO:0000313" key="12">
    <source>
        <dbReference type="EMBL" id="PRT54553.1"/>
    </source>
</evidence>
<evidence type="ECO:0000256" key="10">
    <source>
        <dbReference type="SAM" id="MobiDB-lite"/>
    </source>
</evidence>
<dbReference type="GO" id="GO:0008139">
    <property type="term" value="F:nuclear localization sequence binding"/>
    <property type="evidence" value="ECO:0007669"/>
    <property type="project" value="TreeGrafter"/>
</dbReference>
<feature type="compositionally biased region" description="Low complexity" evidence="10">
    <location>
        <begin position="12"/>
        <end position="32"/>
    </location>
</feature>
<feature type="compositionally biased region" description="Polar residues" evidence="10">
    <location>
        <begin position="78"/>
        <end position="90"/>
    </location>
</feature>
<feature type="compositionally biased region" description="Low complexity" evidence="10">
    <location>
        <begin position="416"/>
        <end position="442"/>
    </location>
</feature>
<feature type="region of interest" description="Disordered" evidence="10">
    <location>
        <begin position="758"/>
        <end position="783"/>
    </location>
</feature>
<keyword evidence="8" id="KW-0906">Nuclear pore complex</keyword>
<feature type="compositionally biased region" description="Low complexity" evidence="10">
    <location>
        <begin position="100"/>
        <end position="111"/>
    </location>
</feature>
<evidence type="ECO:0000256" key="8">
    <source>
        <dbReference type="ARBA" id="ARBA00023132"/>
    </source>
</evidence>
<dbReference type="OrthoDB" id="3797628at2759"/>
<keyword evidence="5" id="KW-0509">mRNA transport</keyword>
<comment type="subcellular location">
    <subcellularLocation>
        <location evidence="2">Nucleus membrane</location>
        <topology evidence="2">Peripheral membrane protein</topology>
        <orientation evidence="2">Nucleoplasmic side</orientation>
    </subcellularLocation>
    <subcellularLocation>
        <location evidence="1">Nucleus</location>
        <location evidence="1">Nuclear pore complex</location>
    </subcellularLocation>
</comment>
<sequence>MFGQSFGGSGFGQNNAFQSNNNNMSNNLFGSNTGMNQVQAQPAAFGSTAPTQSTGLFGQASQPATSGFGGFGQPQQQTNNAFGQSQQGSSLFGAKPSPFGTSTNTGGVSSTPAFGATSGTNMTGSGQGTAAVPFQARQEPEPSKPTSTNIYQSITAMPQYSNFSFEELRWQDYQQNRRYGDGNTGGTATAFGGAPSTPFNAGNTSTGFGFGAQNQNQTSTFGQPAASNSSPFGQSTTNTGTGMFGQSSSSPFGQPKAAFGFGANTQTNTTGSGLFGSNTMNNNSPFGQNNTNTGTTGSTFGGFGQTNQNTNTTGSTFGGFGQSTNTNTGGSLFGQSNPSTGGMFGQSNNTASTSGGLFGQKPAGTSMFGQANNTGTTTAFGQPASGGGLFGANSSTNNTNSSGGLFGQKPAGSSLFGQTNNTTTFGQTNNTTGGFGFGQANTNTTNTSGGLFGNNTNSAQPSGGLFGANNANSTTNTFGQPNSSGGLFGNTANNTSNTSGGLFGAKPATNTFGQTNTGSGGLFGSNTNTTAANSGSTIFGGNSTNTASTGTGLFGQSKPATGGLFGSQPATNTTTSTGTGLFGQSNTSSTGTGLFGSTANTSTTTPASTFGNTSTTGGGLFGNKPAGTTSLFGSTQPSTTATTGAAPSMFGKPAGTTSLFGQPANGQATTQQPSALGGSLFGGSAANTAPAFGALGAQQPGQPSQSLVATIQQNPYGNNPLFNNVPVPESKTGSFATALTTTPTPRKRLDPLLAFKTRPRRVKPVSGTSSPTASSNTTASVEAPTEKELLLYNEKTDKLILRSEQFAPRLSALRRLVLDSRADDSELPSVSAIPESASVDLQAAASSTPPRKSGLESANVSATANSTIPAAAAVVAADMSSLPDNEQIDENGYWISPSQSKLDHMSVKELESVEHFRIGRKDIGFVTFDAPVDLSGFSNVRKQAGGHLIVFADRMFALYPQDKDCPPPGKGFNVPATVTLYNLWVKAKDTNQPIKDRNNGLCKRQLKRLKQFPGTKFVSWDPETGTWVFNLEPREPVKS</sequence>
<dbReference type="PANTHER" id="PTHR23198:SF6">
    <property type="entry name" value="NUCLEAR PORE COMPLEX PROTEIN NUP98-NUP96"/>
    <property type="match status" value="1"/>
</dbReference>
<dbReference type="FunFam" id="1.10.10.2360:FF:000001">
    <property type="entry name" value="Nuclear pore complex protein Nup98-Nup96"/>
    <property type="match status" value="1"/>
</dbReference>
<dbReference type="InterPro" id="IPR025574">
    <property type="entry name" value="Nucleoporin_FG_rpt"/>
</dbReference>
<gene>
    <name evidence="12" type="ORF">B9G98_02173</name>
</gene>
<feature type="compositionally biased region" description="Low complexity" evidence="10">
    <location>
        <begin position="286"/>
        <end position="298"/>
    </location>
</feature>
<feature type="compositionally biased region" description="Gly residues" evidence="10">
    <location>
        <begin position="1"/>
        <end position="11"/>
    </location>
</feature>
<dbReference type="InterPro" id="IPR037665">
    <property type="entry name" value="Nucleoporin_S59-like"/>
</dbReference>
<proteinExistence type="inferred from homology"/>
<feature type="compositionally biased region" description="Polar residues" evidence="10">
    <location>
        <begin position="367"/>
        <end position="380"/>
    </location>
</feature>
<dbReference type="GO" id="GO:0006606">
    <property type="term" value="P:protein import into nucleus"/>
    <property type="evidence" value="ECO:0007669"/>
    <property type="project" value="TreeGrafter"/>
</dbReference>
<dbReference type="GO" id="GO:0034398">
    <property type="term" value="P:telomere tethering at nuclear periphery"/>
    <property type="evidence" value="ECO:0007669"/>
    <property type="project" value="TreeGrafter"/>
</dbReference>
<dbReference type="STRING" id="45607.A0A2T0FHS6"/>
<evidence type="ECO:0000256" key="6">
    <source>
        <dbReference type="ARBA" id="ARBA00022927"/>
    </source>
</evidence>
<feature type="compositionally biased region" description="Low complexity" evidence="10">
    <location>
        <begin position="305"/>
        <end position="315"/>
    </location>
</feature>
<dbReference type="GO" id="GO:0003723">
    <property type="term" value="F:RNA binding"/>
    <property type="evidence" value="ECO:0007669"/>
    <property type="project" value="TreeGrafter"/>
</dbReference>
<keyword evidence="4" id="KW-0813">Transport</keyword>
<dbReference type="Pfam" id="PF04096">
    <property type="entry name" value="Nucleoporin2"/>
    <property type="match status" value="1"/>
</dbReference>
<feature type="compositionally biased region" description="Polar residues" evidence="10">
    <location>
        <begin position="263"/>
        <end position="285"/>
    </location>
</feature>
<evidence type="ECO:0000256" key="2">
    <source>
        <dbReference type="ARBA" id="ARBA00004620"/>
    </source>
</evidence>
<evidence type="ECO:0000256" key="9">
    <source>
        <dbReference type="ARBA" id="ARBA00023242"/>
    </source>
</evidence>
<dbReference type="PANTHER" id="PTHR23198">
    <property type="entry name" value="NUCLEOPORIN"/>
    <property type="match status" value="1"/>
</dbReference>
<dbReference type="Gene3D" id="1.10.10.2360">
    <property type="match status" value="1"/>
</dbReference>
<feature type="compositionally biased region" description="Polar residues" evidence="10">
    <location>
        <begin position="197"/>
        <end position="252"/>
    </location>
</feature>
<dbReference type="Gene3D" id="3.30.1610.10">
    <property type="entry name" value="Peptidase S59, nucleoporin"/>
    <property type="match status" value="1"/>
</dbReference>
<dbReference type="GO" id="GO:0006405">
    <property type="term" value="P:RNA export from nucleus"/>
    <property type="evidence" value="ECO:0007669"/>
    <property type="project" value="TreeGrafter"/>
</dbReference>
<comment type="similarity">
    <text evidence="3">Belongs to the nucleoporin GLFG family.</text>
</comment>
<feature type="domain" description="Peptidase S59" evidence="11">
    <location>
        <begin position="890"/>
        <end position="1034"/>
    </location>
</feature>
<dbReference type="GO" id="GO:0044614">
    <property type="term" value="C:nuclear pore cytoplasmic filaments"/>
    <property type="evidence" value="ECO:0007669"/>
    <property type="project" value="TreeGrafter"/>
</dbReference>
<dbReference type="GO" id="GO:0044613">
    <property type="term" value="C:nuclear pore central transport channel"/>
    <property type="evidence" value="ECO:0007669"/>
    <property type="project" value="UniProtKB-ARBA"/>
</dbReference>